<evidence type="ECO:0000256" key="4">
    <source>
        <dbReference type="SAM" id="MobiDB-lite"/>
    </source>
</evidence>
<feature type="region of interest" description="Disordered" evidence="4">
    <location>
        <begin position="476"/>
        <end position="591"/>
    </location>
</feature>
<feature type="compositionally biased region" description="Pro residues" evidence="4">
    <location>
        <begin position="16"/>
        <end position="26"/>
    </location>
</feature>
<keyword evidence="3" id="KW-0539">Nucleus</keyword>
<comment type="function">
    <text evidence="3">Involved in pre-mRNA splicing.</text>
</comment>
<proteinExistence type="inferred from homology"/>
<evidence type="ECO:0000313" key="6">
    <source>
        <dbReference type="EMBL" id="ORZ38849.1"/>
    </source>
</evidence>
<comment type="subcellular location">
    <subcellularLocation>
        <location evidence="3">Nucleus</location>
    </subcellularLocation>
</comment>
<feature type="compositionally biased region" description="Basic and acidic residues" evidence="4">
    <location>
        <begin position="532"/>
        <end position="541"/>
    </location>
</feature>
<dbReference type="Pfam" id="PF02731">
    <property type="entry name" value="SKIP_SNW"/>
    <property type="match status" value="1"/>
</dbReference>
<dbReference type="GO" id="GO:0000398">
    <property type="term" value="P:mRNA splicing, via spliceosome"/>
    <property type="evidence" value="ECO:0007669"/>
    <property type="project" value="InterPro"/>
</dbReference>
<feature type="region of interest" description="Disordered" evidence="4">
    <location>
        <begin position="217"/>
        <end position="239"/>
    </location>
</feature>
<dbReference type="OrthoDB" id="666364at2759"/>
<dbReference type="PANTHER" id="PTHR12096">
    <property type="entry name" value="NUCLEAR PROTEIN SKIP-RELATED"/>
    <property type="match status" value="1"/>
</dbReference>
<accession>A0A1Y2HWF3</accession>
<reference evidence="6 7" key="1">
    <citation type="submission" date="2016-07" db="EMBL/GenBank/DDBJ databases">
        <title>Pervasive Adenine N6-methylation of Active Genes in Fungi.</title>
        <authorList>
            <consortium name="DOE Joint Genome Institute"/>
            <person name="Mondo S.J."/>
            <person name="Dannebaum R.O."/>
            <person name="Kuo R.C."/>
            <person name="Labutti K."/>
            <person name="Haridas S."/>
            <person name="Kuo A."/>
            <person name="Salamov A."/>
            <person name="Ahrendt S.R."/>
            <person name="Lipzen A."/>
            <person name="Sullivan W."/>
            <person name="Andreopoulos W.B."/>
            <person name="Clum A."/>
            <person name="Lindquist E."/>
            <person name="Daum C."/>
            <person name="Ramamoorthy G.K."/>
            <person name="Gryganskyi A."/>
            <person name="Culley D."/>
            <person name="Magnuson J.K."/>
            <person name="James T.Y."/>
            <person name="O'Malley M.A."/>
            <person name="Stajich J.E."/>
            <person name="Spatafora J.W."/>
            <person name="Visel A."/>
            <person name="Grigoriev I.V."/>
        </authorList>
    </citation>
    <scope>NUCLEOTIDE SEQUENCE [LARGE SCALE GENOMIC DNA]</scope>
    <source>
        <strain evidence="6 7">PL171</strain>
    </source>
</reference>
<sequence>MSLLSFLPAPKSAPAADPPAPAPSAPAPKSQALARQSGPPPYGHRQGFQPRRPADFGDGGAFPEIDMLQYPLDMGRDKSAATSTTVALQVDEHGRLRYDALARQGHSSDAVVLAEYKDLVPMDIPADAHERWTKPSEEEVAATTEKTRKALELIVSGKVASIKPSEVVKAGRPGAPTIIKYTPTQLGGKEGKTRVISLVEQAVDPLEPPKFGFKRLPAGPPSPPPPVMHSPPRKLTKKERDEWTIPPCISNWKNAKGYTIPLDKRLAADGRGLQETVINDRFAQFSEALQIAERHAREEVRQRAVMQAKIAEKERQLKEDGLRQLAQAAREERTGFGGSAATRGETAASLSGRRYDDDDDQGSGSDGESDAQRSDEDDESFREREALRRDKQRQLQREYRMSHMGTEAKARHAKSMEDRDMSEKIALGVAKPSVSKEALFDSRLFNQSEGLGSGFGSEDAYDVYDSALFSGAQHGISSVYRPGTRGDSETYGGSGDADAAFESLSSRTDKFMPAPGRGFSGADRGSAGPRDGPVEFERASDNHYGGSGPPAGSTDVFGVNDFMSQAKGRGREREEEDDGRGADASKRRRHD</sequence>
<dbReference type="STRING" id="765915.A0A1Y2HWF3"/>
<protein>
    <recommendedName>
        <fullName evidence="2 3">Pre-mRNA-processing protein 45</fullName>
    </recommendedName>
</protein>
<dbReference type="Proteomes" id="UP000193411">
    <property type="component" value="Unassembled WGS sequence"/>
</dbReference>
<evidence type="ECO:0000256" key="3">
    <source>
        <dbReference type="RuleBase" id="RU367140"/>
    </source>
</evidence>
<evidence type="ECO:0000313" key="7">
    <source>
        <dbReference type="Proteomes" id="UP000193411"/>
    </source>
</evidence>
<keyword evidence="3" id="KW-0507">mRNA processing</keyword>
<name>A0A1Y2HWF3_9FUNG</name>
<organism evidence="6 7">
    <name type="scientific">Catenaria anguillulae PL171</name>
    <dbReference type="NCBI Taxonomy" id="765915"/>
    <lineage>
        <taxon>Eukaryota</taxon>
        <taxon>Fungi</taxon>
        <taxon>Fungi incertae sedis</taxon>
        <taxon>Blastocladiomycota</taxon>
        <taxon>Blastocladiomycetes</taxon>
        <taxon>Blastocladiales</taxon>
        <taxon>Catenariaceae</taxon>
        <taxon>Catenaria</taxon>
    </lineage>
</organism>
<comment type="similarity">
    <text evidence="1 3">Belongs to the SNW family.</text>
</comment>
<comment type="subunit">
    <text evidence="3">Associated with the spliceosome.</text>
</comment>
<evidence type="ECO:0000259" key="5">
    <source>
        <dbReference type="Pfam" id="PF02731"/>
    </source>
</evidence>
<feature type="region of interest" description="Disordered" evidence="4">
    <location>
        <begin position="1"/>
        <end position="62"/>
    </location>
</feature>
<keyword evidence="7" id="KW-1185">Reference proteome</keyword>
<dbReference type="InterPro" id="IPR017862">
    <property type="entry name" value="SKI-int_prot_SKIP"/>
</dbReference>
<feature type="compositionally biased region" description="Basic and acidic residues" evidence="4">
    <location>
        <begin position="381"/>
        <end position="419"/>
    </location>
</feature>
<feature type="compositionally biased region" description="Basic and acidic residues" evidence="4">
    <location>
        <begin position="569"/>
        <end position="585"/>
    </location>
</feature>
<feature type="region of interest" description="Disordered" evidence="4">
    <location>
        <begin position="328"/>
        <end position="419"/>
    </location>
</feature>
<feature type="domain" description="SKI-interacting protein SKIP SNW" evidence="5">
    <location>
        <begin position="178"/>
        <end position="333"/>
    </location>
</feature>
<dbReference type="AlphaFoldDB" id="A0A1Y2HWF3"/>
<dbReference type="EMBL" id="MCFL01000007">
    <property type="protein sequence ID" value="ORZ38849.1"/>
    <property type="molecule type" value="Genomic_DNA"/>
</dbReference>
<gene>
    <name evidence="6" type="ORF">BCR44DRAFT_1412384</name>
</gene>
<dbReference type="InterPro" id="IPR004015">
    <property type="entry name" value="SKI-int_prot_SKIP_SNW-dom"/>
</dbReference>
<keyword evidence="3" id="KW-0747">Spliceosome</keyword>
<evidence type="ECO:0000256" key="1">
    <source>
        <dbReference type="ARBA" id="ARBA00010197"/>
    </source>
</evidence>
<evidence type="ECO:0000256" key="2">
    <source>
        <dbReference type="ARBA" id="ARBA00022160"/>
    </source>
</evidence>
<feature type="compositionally biased region" description="Pro residues" evidence="4">
    <location>
        <begin position="218"/>
        <end position="229"/>
    </location>
</feature>
<comment type="caution">
    <text evidence="6">The sequence shown here is derived from an EMBL/GenBank/DDBJ whole genome shotgun (WGS) entry which is preliminary data.</text>
</comment>
<dbReference type="GO" id="GO:0005681">
    <property type="term" value="C:spliceosomal complex"/>
    <property type="evidence" value="ECO:0007669"/>
    <property type="project" value="UniProtKB-UniRule"/>
</dbReference>
<keyword evidence="3" id="KW-0508">mRNA splicing</keyword>